<dbReference type="Gene3D" id="2.30.110.10">
    <property type="entry name" value="Electron Transport, Fmn-binding Protein, Chain A"/>
    <property type="match status" value="1"/>
</dbReference>
<evidence type="ECO:0000313" key="4">
    <source>
        <dbReference type="Proteomes" id="UP000636793"/>
    </source>
</evidence>
<dbReference type="SMART" id="SM00903">
    <property type="entry name" value="Flavin_Reduct"/>
    <property type="match status" value="1"/>
</dbReference>
<dbReference type="InterPro" id="IPR050268">
    <property type="entry name" value="NADH-dep_flavin_reductase"/>
</dbReference>
<dbReference type="EMBL" id="BMHI01000001">
    <property type="protein sequence ID" value="GGB21348.1"/>
    <property type="molecule type" value="Genomic_DNA"/>
</dbReference>
<comment type="caution">
    <text evidence="3">The sequence shown here is derived from an EMBL/GenBank/DDBJ whole genome shotgun (WGS) entry which is preliminary data.</text>
</comment>
<evidence type="ECO:0000313" key="3">
    <source>
        <dbReference type="EMBL" id="GGB21348.1"/>
    </source>
</evidence>
<gene>
    <name evidence="3" type="ORF">GCM10011492_09100</name>
</gene>
<feature type="domain" description="Flavin reductase like" evidence="2">
    <location>
        <begin position="14"/>
        <end position="157"/>
    </location>
</feature>
<keyword evidence="1" id="KW-0560">Oxidoreductase</keyword>
<evidence type="ECO:0000256" key="1">
    <source>
        <dbReference type="ARBA" id="ARBA00023002"/>
    </source>
</evidence>
<dbReference type="PANTHER" id="PTHR30466:SF1">
    <property type="entry name" value="FMN REDUCTASE (NADH) RUTF"/>
    <property type="match status" value="1"/>
</dbReference>
<protein>
    <submittedName>
        <fullName evidence="3">Flavin oxidoreductase</fullName>
    </submittedName>
</protein>
<name>A0A916SZD0_9MICO</name>
<proteinExistence type="predicted"/>
<evidence type="ECO:0000259" key="2">
    <source>
        <dbReference type="SMART" id="SM00903"/>
    </source>
</evidence>
<dbReference type="InterPro" id="IPR012349">
    <property type="entry name" value="Split_barrel_FMN-bd"/>
</dbReference>
<dbReference type="PANTHER" id="PTHR30466">
    <property type="entry name" value="FLAVIN REDUCTASE"/>
    <property type="match status" value="1"/>
</dbReference>
<dbReference type="RefSeq" id="WP_188835711.1">
    <property type="nucleotide sequence ID" value="NZ_BMHI01000001.1"/>
</dbReference>
<dbReference type="GO" id="GO:0006208">
    <property type="term" value="P:pyrimidine nucleobase catabolic process"/>
    <property type="evidence" value="ECO:0007669"/>
    <property type="project" value="TreeGrafter"/>
</dbReference>
<dbReference type="InterPro" id="IPR002563">
    <property type="entry name" value="Flavin_Rdtase-like_dom"/>
</dbReference>
<sequence length="171" mass="18610">MSESAVDPDLRAAFRNAVFSTWVICAADGPRPVGFTAISVVSVSVEPPLVSFNLSRTSSSRPTIERTGRISLHLLADHQDHLARRFAGDRRARFASSDHWHWHPDGLPGLRDVAVRLTAEVAGSFDAGDSLVITARVTDQQRGQGNPLLHHAGTYRALDHTPSLVLQEESA</sequence>
<reference evidence="3" key="2">
    <citation type="submission" date="2020-09" db="EMBL/GenBank/DDBJ databases">
        <authorList>
            <person name="Sun Q."/>
            <person name="Zhou Y."/>
        </authorList>
    </citation>
    <scope>NUCLEOTIDE SEQUENCE</scope>
    <source>
        <strain evidence="3">CGMCC 1.15085</strain>
    </source>
</reference>
<accession>A0A916SZD0</accession>
<dbReference type="GO" id="GO:0042602">
    <property type="term" value="F:riboflavin reductase (NADPH) activity"/>
    <property type="evidence" value="ECO:0007669"/>
    <property type="project" value="TreeGrafter"/>
</dbReference>
<dbReference type="AlphaFoldDB" id="A0A916SZD0"/>
<dbReference type="SUPFAM" id="SSF50475">
    <property type="entry name" value="FMN-binding split barrel"/>
    <property type="match status" value="1"/>
</dbReference>
<keyword evidence="4" id="KW-1185">Reference proteome</keyword>
<dbReference type="Proteomes" id="UP000636793">
    <property type="component" value="Unassembled WGS sequence"/>
</dbReference>
<dbReference type="GO" id="GO:0010181">
    <property type="term" value="F:FMN binding"/>
    <property type="evidence" value="ECO:0007669"/>
    <property type="project" value="InterPro"/>
</dbReference>
<reference evidence="3" key="1">
    <citation type="journal article" date="2014" name="Int. J. Syst. Evol. Microbiol.">
        <title>Complete genome sequence of Corynebacterium casei LMG S-19264T (=DSM 44701T), isolated from a smear-ripened cheese.</title>
        <authorList>
            <consortium name="US DOE Joint Genome Institute (JGI-PGF)"/>
            <person name="Walter F."/>
            <person name="Albersmeier A."/>
            <person name="Kalinowski J."/>
            <person name="Ruckert C."/>
        </authorList>
    </citation>
    <scope>NUCLEOTIDE SEQUENCE</scope>
    <source>
        <strain evidence="3">CGMCC 1.15085</strain>
    </source>
</reference>
<organism evidence="3 4">
    <name type="scientific">Flexivirga endophytica</name>
    <dbReference type="NCBI Taxonomy" id="1849103"/>
    <lineage>
        <taxon>Bacteria</taxon>
        <taxon>Bacillati</taxon>
        <taxon>Actinomycetota</taxon>
        <taxon>Actinomycetes</taxon>
        <taxon>Micrococcales</taxon>
        <taxon>Dermacoccaceae</taxon>
        <taxon>Flexivirga</taxon>
    </lineage>
</organism>
<dbReference type="Pfam" id="PF01613">
    <property type="entry name" value="Flavin_Reduct"/>
    <property type="match status" value="1"/>
</dbReference>